<keyword evidence="11" id="KW-1185">Reference proteome</keyword>
<comment type="caution">
    <text evidence="10">The sequence shown here is derived from an EMBL/GenBank/DDBJ whole genome shotgun (WGS) entry which is preliminary data.</text>
</comment>
<feature type="transmembrane region" description="Helical" evidence="8">
    <location>
        <begin position="132"/>
        <end position="155"/>
    </location>
</feature>
<feature type="transmembrane region" description="Helical" evidence="8">
    <location>
        <begin position="205"/>
        <end position="226"/>
    </location>
</feature>
<keyword evidence="4" id="KW-1003">Cell membrane</keyword>
<evidence type="ECO:0000256" key="4">
    <source>
        <dbReference type="ARBA" id="ARBA00022475"/>
    </source>
</evidence>
<keyword evidence="5 8" id="KW-0812">Transmembrane</keyword>
<accession>A0A5M6IQ85</accession>
<protein>
    <submittedName>
        <fullName evidence="10">ABC transporter permease subunit</fullName>
    </submittedName>
</protein>
<evidence type="ECO:0000313" key="10">
    <source>
        <dbReference type="EMBL" id="KAA5610079.1"/>
    </source>
</evidence>
<dbReference type="PROSITE" id="PS50928">
    <property type="entry name" value="ABC_TM1"/>
    <property type="match status" value="1"/>
</dbReference>
<gene>
    <name evidence="10" type="ORF">F1189_20915</name>
</gene>
<dbReference type="PANTHER" id="PTHR43848">
    <property type="entry name" value="PUTRESCINE TRANSPORT SYSTEM PERMEASE PROTEIN POTI"/>
    <property type="match status" value="1"/>
</dbReference>
<dbReference type="InterPro" id="IPR035906">
    <property type="entry name" value="MetI-like_sf"/>
</dbReference>
<feature type="domain" description="ABC transmembrane type-1" evidence="9">
    <location>
        <begin position="58"/>
        <end position="255"/>
    </location>
</feature>
<feature type="transmembrane region" description="Helical" evidence="8">
    <location>
        <begin position="233"/>
        <end position="255"/>
    </location>
</feature>
<dbReference type="RefSeq" id="WP_150042821.1">
    <property type="nucleotide sequence ID" value="NZ_OW485601.1"/>
</dbReference>
<dbReference type="SUPFAM" id="SSF161098">
    <property type="entry name" value="MetI-like"/>
    <property type="match status" value="1"/>
</dbReference>
<dbReference type="Gene3D" id="1.10.3720.10">
    <property type="entry name" value="MetI-like"/>
    <property type="match status" value="1"/>
</dbReference>
<name>A0A5M6IQ85_9PROT</name>
<keyword evidence="6 8" id="KW-1133">Transmembrane helix</keyword>
<dbReference type="Proteomes" id="UP000325255">
    <property type="component" value="Unassembled WGS sequence"/>
</dbReference>
<sequence length="264" mass="27507">MSRLLLGWLLAGYAFLYLPIALLVATSFNDSRLTTVWTGFSTRWYAELLTDTALIEAALLSLRIAAVSATIATVLGALAGIALARLRRFRGRALFGALLAVPLVLPDLLIGMALLLLFVAVQTLLDWPARGAGTVTVAHATAAMAFVAVVVEARLHDAGTALEDAAMDLGASPLQAFFQITLPLAAPALASGWLLAFTLSLDDVVIASFVSGPGASTLPMVVFSTLRLGATPVLNALATVVLGLVALALLVVWVASGRSFRGAR</sequence>
<evidence type="ECO:0000256" key="1">
    <source>
        <dbReference type="ARBA" id="ARBA00004651"/>
    </source>
</evidence>
<dbReference type="InterPro" id="IPR000515">
    <property type="entry name" value="MetI-like"/>
</dbReference>
<dbReference type="Pfam" id="PF00528">
    <property type="entry name" value="BPD_transp_1"/>
    <property type="match status" value="1"/>
</dbReference>
<feature type="transmembrane region" description="Helical" evidence="8">
    <location>
        <begin position="64"/>
        <end position="86"/>
    </location>
</feature>
<dbReference type="GO" id="GO:0005886">
    <property type="term" value="C:plasma membrane"/>
    <property type="evidence" value="ECO:0007669"/>
    <property type="project" value="UniProtKB-SubCell"/>
</dbReference>
<reference evidence="10 11" key="1">
    <citation type="submission" date="2019-09" db="EMBL/GenBank/DDBJ databases">
        <title>Genome sequence of Rhodovastum atsumiense, a diverse member of the Acetobacteraceae family of non-sulfur purple photosynthetic bacteria.</title>
        <authorList>
            <person name="Meyer T."/>
            <person name="Kyndt J."/>
        </authorList>
    </citation>
    <scope>NUCLEOTIDE SEQUENCE [LARGE SCALE GENOMIC DNA]</scope>
    <source>
        <strain evidence="10 11">DSM 21279</strain>
    </source>
</reference>
<keyword evidence="7 8" id="KW-0472">Membrane</keyword>
<evidence type="ECO:0000256" key="2">
    <source>
        <dbReference type="ARBA" id="ARBA00007069"/>
    </source>
</evidence>
<keyword evidence="3 8" id="KW-0813">Transport</keyword>
<comment type="similarity">
    <text evidence="2">Belongs to the binding-protein-dependent transport system permease family. CysTW subfamily.</text>
</comment>
<feature type="transmembrane region" description="Helical" evidence="8">
    <location>
        <begin position="176"/>
        <end position="199"/>
    </location>
</feature>
<evidence type="ECO:0000259" key="9">
    <source>
        <dbReference type="PROSITE" id="PS50928"/>
    </source>
</evidence>
<dbReference type="GO" id="GO:0055085">
    <property type="term" value="P:transmembrane transport"/>
    <property type="evidence" value="ECO:0007669"/>
    <property type="project" value="InterPro"/>
</dbReference>
<evidence type="ECO:0000256" key="5">
    <source>
        <dbReference type="ARBA" id="ARBA00022692"/>
    </source>
</evidence>
<evidence type="ECO:0000313" key="11">
    <source>
        <dbReference type="Proteomes" id="UP000325255"/>
    </source>
</evidence>
<dbReference type="OrthoDB" id="9782004at2"/>
<comment type="subcellular location">
    <subcellularLocation>
        <location evidence="1 8">Cell membrane</location>
        <topology evidence="1 8">Multi-pass membrane protein</topology>
    </subcellularLocation>
</comment>
<dbReference type="PANTHER" id="PTHR43848:SF2">
    <property type="entry name" value="PUTRESCINE TRANSPORT SYSTEM PERMEASE PROTEIN POTI"/>
    <property type="match status" value="1"/>
</dbReference>
<evidence type="ECO:0000256" key="3">
    <source>
        <dbReference type="ARBA" id="ARBA00022448"/>
    </source>
</evidence>
<proteinExistence type="inferred from homology"/>
<organism evidence="10 11">
    <name type="scientific">Rhodovastum atsumiense</name>
    <dbReference type="NCBI Taxonomy" id="504468"/>
    <lineage>
        <taxon>Bacteria</taxon>
        <taxon>Pseudomonadati</taxon>
        <taxon>Pseudomonadota</taxon>
        <taxon>Alphaproteobacteria</taxon>
        <taxon>Acetobacterales</taxon>
        <taxon>Acetobacteraceae</taxon>
        <taxon>Rhodovastum</taxon>
    </lineage>
</organism>
<dbReference type="InterPro" id="IPR051789">
    <property type="entry name" value="Bact_Polyamine_Transport"/>
</dbReference>
<dbReference type="AlphaFoldDB" id="A0A5M6IQ85"/>
<evidence type="ECO:0000256" key="6">
    <source>
        <dbReference type="ARBA" id="ARBA00022989"/>
    </source>
</evidence>
<feature type="transmembrane region" description="Helical" evidence="8">
    <location>
        <begin position="93"/>
        <end position="120"/>
    </location>
</feature>
<dbReference type="CDD" id="cd06261">
    <property type="entry name" value="TM_PBP2"/>
    <property type="match status" value="1"/>
</dbReference>
<evidence type="ECO:0000256" key="8">
    <source>
        <dbReference type="RuleBase" id="RU363032"/>
    </source>
</evidence>
<evidence type="ECO:0000256" key="7">
    <source>
        <dbReference type="ARBA" id="ARBA00023136"/>
    </source>
</evidence>
<dbReference type="EMBL" id="VWPK01000038">
    <property type="protein sequence ID" value="KAA5610079.1"/>
    <property type="molecule type" value="Genomic_DNA"/>
</dbReference>